<dbReference type="GO" id="GO:0019843">
    <property type="term" value="F:rRNA binding"/>
    <property type="evidence" value="ECO:0007669"/>
    <property type="project" value="InterPro"/>
</dbReference>
<dbReference type="GO" id="GO:0032543">
    <property type="term" value="P:mitochondrial translation"/>
    <property type="evidence" value="ECO:0007669"/>
    <property type="project" value="TreeGrafter"/>
</dbReference>
<dbReference type="InterPro" id="IPR000114">
    <property type="entry name" value="Ribosomal_uL16_bact-type"/>
</dbReference>
<dbReference type="OrthoDB" id="268521at2759"/>
<dbReference type="InterPro" id="IPR036920">
    <property type="entry name" value="Ribosomal_uL16_sf"/>
</dbReference>
<dbReference type="PANTHER" id="PTHR12220:SF13">
    <property type="entry name" value="LARGE RIBOSOMAL SUBUNIT PROTEIN UL16M"/>
    <property type="match status" value="1"/>
</dbReference>
<dbReference type="NCBIfam" id="TIGR01164">
    <property type="entry name" value="rplP_bact"/>
    <property type="match status" value="1"/>
</dbReference>
<evidence type="ECO:0000256" key="2">
    <source>
        <dbReference type="ARBA" id="ARBA00022980"/>
    </source>
</evidence>
<dbReference type="Proteomes" id="UP000092993">
    <property type="component" value="Unassembled WGS sequence"/>
</dbReference>
<dbReference type="GO" id="GO:0005762">
    <property type="term" value="C:mitochondrial large ribosomal subunit"/>
    <property type="evidence" value="ECO:0007669"/>
    <property type="project" value="TreeGrafter"/>
</dbReference>
<dbReference type="AlphaFoldDB" id="A0A1C7MM92"/>
<dbReference type="InterPro" id="IPR047873">
    <property type="entry name" value="Ribosomal_uL16"/>
</dbReference>
<evidence type="ECO:0000256" key="4">
    <source>
        <dbReference type="RuleBase" id="RU004413"/>
    </source>
</evidence>
<dbReference type="InterPro" id="IPR020798">
    <property type="entry name" value="Ribosomal_uL16_CS"/>
</dbReference>
<dbReference type="GO" id="GO:0003735">
    <property type="term" value="F:structural constituent of ribosome"/>
    <property type="evidence" value="ECO:0007669"/>
    <property type="project" value="InterPro"/>
</dbReference>
<keyword evidence="6" id="KW-1185">Reference proteome</keyword>
<dbReference type="CDD" id="cd01433">
    <property type="entry name" value="Ribosomal_L16_L10e"/>
    <property type="match status" value="1"/>
</dbReference>
<gene>
    <name evidence="5" type="primary">mrpl16</name>
    <name evidence="5" type="ORF">A0H81_02315</name>
</gene>
<evidence type="ECO:0000256" key="3">
    <source>
        <dbReference type="ARBA" id="ARBA00023274"/>
    </source>
</evidence>
<keyword evidence="2 4" id="KW-0689">Ribosomal protein</keyword>
<dbReference type="InterPro" id="IPR016180">
    <property type="entry name" value="Ribosomal_uL16_dom"/>
</dbReference>
<dbReference type="Pfam" id="PF00252">
    <property type="entry name" value="Ribosomal_L16"/>
    <property type="match status" value="1"/>
</dbReference>
<comment type="caution">
    <text evidence="5">The sequence shown here is derived from an EMBL/GenBank/DDBJ whole genome shotgun (WGS) entry which is preliminary data.</text>
</comment>
<keyword evidence="3 4" id="KW-0687">Ribonucleoprotein</keyword>
<accession>A0A1C7MM92</accession>
<organism evidence="5 6">
    <name type="scientific">Grifola frondosa</name>
    <name type="common">Maitake</name>
    <name type="synonym">Polyporus frondosus</name>
    <dbReference type="NCBI Taxonomy" id="5627"/>
    <lineage>
        <taxon>Eukaryota</taxon>
        <taxon>Fungi</taxon>
        <taxon>Dikarya</taxon>
        <taxon>Basidiomycota</taxon>
        <taxon>Agaricomycotina</taxon>
        <taxon>Agaricomycetes</taxon>
        <taxon>Polyporales</taxon>
        <taxon>Grifolaceae</taxon>
        <taxon>Grifola</taxon>
    </lineage>
</organism>
<protein>
    <submittedName>
        <fullName evidence="5">54S ribosomal protein L16, mitochondrial</fullName>
    </submittedName>
</protein>
<dbReference type="PANTHER" id="PTHR12220">
    <property type="entry name" value="50S/60S RIBOSOMAL PROTEIN L16"/>
    <property type="match status" value="1"/>
</dbReference>
<proteinExistence type="inferred from homology"/>
<evidence type="ECO:0000313" key="6">
    <source>
        <dbReference type="Proteomes" id="UP000092993"/>
    </source>
</evidence>
<name>A0A1C7MM92_GRIFR</name>
<dbReference type="STRING" id="5627.A0A1C7MM92"/>
<dbReference type="PROSITE" id="PS00701">
    <property type="entry name" value="RIBOSOMAL_L16_2"/>
    <property type="match status" value="1"/>
</dbReference>
<dbReference type="SUPFAM" id="SSF54686">
    <property type="entry name" value="Ribosomal protein L16p/L10e"/>
    <property type="match status" value="1"/>
</dbReference>
<sequence length="672" mass="73364">MFSLSSSQSLLATCRTSTWLSSPITAHNTPSLVFTRGRHQLAPRQVKFLKRHKGVLPIPTGGSTKGTTLAFGDWGIRIKGNGMRLTAKQLTAAEEVLKRQIKAIKGAKVYMRVFPDIPVCIKGNETRMGKGKGSFEFWATRVAPGRVLFELGGAPIREELAREALRLACDKLPTKNEFIDRSALPRLGNLLIHPEATSDAEPSKPHSTLAKMNPPVQEVTQARIDVEKGQDSLLLAPFPYNEATSRARRFRPLPKRTGWQRCARATFFVGLFLVLLCLVHHQLKGIFHFFIFKFIDKSSTESIMPNNCVHHANWSMDPDPHGHSLHTAQASFELPISSDSLYLIARGALSHGSIEISDSGEAGSDVVRVDISAFYYHEDALDRAEVCLLQPEEGKNGVGIFTPPRLPLLLPREDYQLSFKIHLRLPLATAESRLTINRLETDLPIFVHQIGDIGDSVLFKSLSLRTTNVPIVVGSLAAEYAELSTTNGNIQGSFNTSTTLELITSNGAIHASVGLFSRDDGMVTRLLMKTSNGKIDSSVNLVSSSENGTGGAFQVGAYTSNAPISITHPSAPVDSVLHLEARTSNSPAIITMHKTFEGSFSLTSSPFIPPSVEAGDVVEDPAHRGRRRSVDVHTIRRGQVEGRVAWLPSENDPKAMGSAKISTSNAGLRLIL</sequence>
<comment type="similarity">
    <text evidence="1 4">Belongs to the universal ribosomal protein uL16 family.</text>
</comment>
<evidence type="ECO:0000313" key="5">
    <source>
        <dbReference type="EMBL" id="OBZ77938.1"/>
    </source>
</evidence>
<reference evidence="5 6" key="1">
    <citation type="submission" date="2016-03" db="EMBL/GenBank/DDBJ databases">
        <title>Whole genome sequencing of Grifola frondosa 9006-11.</title>
        <authorList>
            <person name="Min B."/>
            <person name="Park H."/>
            <person name="Kim J.-G."/>
            <person name="Cho H."/>
            <person name="Oh Y.-L."/>
            <person name="Kong W.-S."/>
            <person name="Choi I.-G."/>
        </authorList>
    </citation>
    <scope>NUCLEOTIDE SEQUENCE [LARGE SCALE GENOMIC DNA]</scope>
    <source>
        <strain evidence="5 6">9006-11</strain>
    </source>
</reference>
<dbReference type="Gene3D" id="3.90.1170.10">
    <property type="entry name" value="Ribosomal protein L10e/L16"/>
    <property type="match status" value="1"/>
</dbReference>
<dbReference type="PRINTS" id="PR00060">
    <property type="entry name" value="RIBOSOMALL16"/>
</dbReference>
<evidence type="ECO:0000256" key="1">
    <source>
        <dbReference type="ARBA" id="ARBA00008931"/>
    </source>
</evidence>
<dbReference type="EMBL" id="LUGG01000002">
    <property type="protein sequence ID" value="OBZ77938.1"/>
    <property type="molecule type" value="Genomic_DNA"/>
</dbReference>